<evidence type="ECO:0000256" key="5">
    <source>
        <dbReference type="ARBA" id="ARBA00013958"/>
    </source>
</evidence>
<evidence type="ECO:0000256" key="3">
    <source>
        <dbReference type="ARBA" id="ARBA00010541"/>
    </source>
</evidence>
<reference evidence="16" key="1">
    <citation type="submission" date="2023-06" db="EMBL/GenBank/DDBJ databases">
        <authorList>
            <person name="Jiang Y."/>
            <person name="Liu Q."/>
        </authorList>
    </citation>
    <scope>NUCLEOTIDE SEQUENCE</scope>
    <source>
        <strain evidence="16">CGMCC 1.12089</strain>
    </source>
</reference>
<name>A0ABT7N6J9_9BURK</name>
<dbReference type="Pfam" id="PF17820">
    <property type="entry name" value="PDZ_6"/>
    <property type="match status" value="1"/>
</dbReference>
<sequence>MLSRVEGKVSTLLMVGALSLGVTLGFAPVTPAAAQTRALPDFTDLVDKVGPSVVNIRTVERVTRRGGPEMDEEMQEFFRRFFGQPFPGNPNPGGPGPRGRSEPREEERPRGVGSGFILTTDGFVMTNAHVVDGASEVLVTLPDKREFKAKIVGADKRTDVAVVKIEASGLPAVKVGDVSKLRVGEWVMAIGSPFGLDNTVTAGIVSAKQRDTGDYLPFIQTDVAINPGNSGGPLINMQGEVIGINSQIYSRSGGFMGISFSIPIDEAARVSDQLRATGRVSRGRIGVQIDQVTKDVAESIGLGKPEGALVRSVEEGSPGEKAGIQAGDIITAFDGKKVDRPSDLPRLVGNTKPGSNSTVSVFRRGKTIELKVTVGEFETEQQAKAQAPKEPTPTESAASPVAKAMGLQVADLSEEQKRELKVKGGVLVEAAGDASARAGLREGDVILAVGNVEVSNVKEFNNALSKADKSKPVNMLFRRGDWAQYALVRPSR</sequence>
<keyword evidence="8" id="KW-0677">Repeat</keyword>
<evidence type="ECO:0000256" key="9">
    <source>
        <dbReference type="ARBA" id="ARBA00022764"/>
    </source>
</evidence>
<evidence type="ECO:0000256" key="11">
    <source>
        <dbReference type="ARBA" id="ARBA00022825"/>
    </source>
</evidence>
<comment type="catalytic activity">
    <reaction evidence="1">
        <text>Acts on substrates that are at least partially unfolded. The cleavage site P1 residue is normally between a pair of hydrophobic residues, such as Val-|-Val.</text>
        <dbReference type="EC" id="3.4.21.107"/>
    </reaction>
</comment>
<keyword evidence="9" id="KW-0574">Periplasm</keyword>
<keyword evidence="6" id="KW-0645">Protease</keyword>
<keyword evidence="11" id="KW-0720">Serine protease</keyword>
<evidence type="ECO:0000256" key="8">
    <source>
        <dbReference type="ARBA" id="ARBA00022737"/>
    </source>
</evidence>
<evidence type="ECO:0000256" key="2">
    <source>
        <dbReference type="ARBA" id="ARBA00004418"/>
    </source>
</evidence>
<evidence type="ECO:0000256" key="1">
    <source>
        <dbReference type="ARBA" id="ARBA00001772"/>
    </source>
</evidence>
<dbReference type="Gene3D" id="2.30.42.10">
    <property type="match status" value="2"/>
</dbReference>
<dbReference type="Proteomes" id="UP001174908">
    <property type="component" value="Unassembled WGS sequence"/>
</dbReference>
<evidence type="ECO:0000259" key="15">
    <source>
        <dbReference type="PROSITE" id="PS50106"/>
    </source>
</evidence>
<organism evidence="16 17">
    <name type="scientific">Variovorax dokdonensis</name>
    <dbReference type="NCBI Taxonomy" id="344883"/>
    <lineage>
        <taxon>Bacteria</taxon>
        <taxon>Pseudomonadati</taxon>
        <taxon>Pseudomonadota</taxon>
        <taxon>Betaproteobacteria</taxon>
        <taxon>Burkholderiales</taxon>
        <taxon>Comamonadaceae</taxon>
        <taxon>Variovorax</taxon>
    </lineage>
</organism>
<dbReference type="InterPro" id="IPR036034">
    <property type="entry name" value="PDZ_sf"/>
</dbReference>
<dbReference type="RefSeq" id="WP_286658661.1">
    <property type="nucleotide sequence ID" value="NZ_JASZYV010000001.1"/>
</dbReference>
<dbReference type="InterPro" id="IPR001940">
    <property type="entry name" value="Peptidase_S1C"/>
</dbReference>
<feature type="region of interest" description="Disordered" evidence="14">
    <location>
        <begin position="379"/>
        <end position="398"/>
    </location>
</feature>
<evidence type="ECO:0000256" key="6">
    <source>
        <dbReference type="ARBA" id="ARBA00022670"/>
    </source>
</evidence>
<evidence type="ECO:0000256" key="13">
    <source>
        <dbReference type="ARBA" id="ARBA00032850"/>
    </source>
</evidence>
<dbReference type="SUPFAM" id="SSF50156">
    <property type="entry name" value="PDZ domain-like"/>
    <property type="match status" value="2"/>
</dbReference>
<dbReference type="SMART" id="SM00228">
    <property type="entry name" value="PDZ"/>
    <property type="match status" value="2"/>
</dbReference>
<gene>
    <name evidence="16" type="ORF">QTH91_03640</name>
</gene>
<dbReference type="EMBL" id="JASZYV010000001">
    <property type="protein sequence ID" value="MDM0043564.1"/>
    <property type="molecule type" value="Genomic_DNA"/>
</dbReference>
<dbReference type="NCBIfam" id="TIGR02037">
    <property type="entry name" value="degP_htrA_DO"/>
    <property type="match status" value="1"/>
</dbReference>
<dbReference type="InterPro" id="IPR041489">
    <property type="entry name" value="PDZ_6"/>
</dbReference>
<dbReference type="InterPro" id="IPR011782">
    <property type="entry name" value="Pept_S1C_Do"/>
</dbReference>
<dbReference type="SUPFAM" id="SSF50494">
    <property type="entry name" value="Trypsin-like serine proteases"/>
    <property type="match status" value="1"/>
</dbReference>
<dbReference type="EC" id="3.4.21.107" evidence="4"/>
<accession>A0ABT7N6J9</accession>
<evidence type="ECO:0000256" key="12">
    <source>
        <dbReference type="ARBA" id="ARBA00023016"/>
    </source>
</evidence>
<protein>
    <recommendedName>
        <fullName evidence="5">Probable periplasmic serine endoprotease DegP-like</fullName>
        <ecNumber evidence="4">3.4.21.107</ecNumber>
    </recommendedName>
    <alternativeName>
        <fullName evidence="13">Protease Do</fullName>
    </alternativeName>
</protein>
<feature type="domain" description="PDZ" evidence="15">
    <location>
        <begin position="279"/>
        <end position="338"/>
    </location>
</feature>
<evidence type="ECO:0000313" key="16">
    <source>
        <dbReference type="EMBL" id="MDM0043564.1"/>
    </source>
</evidence>
<dbReference type="Pfam" id="PF13180">
    <property type="entry name" value="PDZ_2"/>
    <property type="match status" value="1"/>
</dbReference>
<dbReference type="Pfam" id="PF13365">
    <property type="entry name" value="Trypsin_2"/>
    <property type="match status" value="1"/>
</dbReference>
<dbReference type="InterPro" id="IPR001478">
    <property type="entry name" value="PDZ"/>
</dbReference>
<evidence type="ECO:0000256" key="4">
    <source>
        <dbReference type="ARBA" id="ARBA00013035"/>
    </source>
</evidence>
<evidence type="ECO:0000313" key="17">
    <source>
        <dbReference type="Proteomes" id="UP001174908"/>
    </source>
</evidence>
<dbReference type="Gene3D" id="2.40.10.120">
    <property type="match status" value="1"/>
</dbReference>
<keyword evidence="12" id="KW-0346">Stress response</keyword>
<comment type="subcellular location">
    <subcellularLocation>
        <location evidence="2">Periplasm</location>
    </subcellularLocation>
</comment>
<feature type="compositionally biased region" description="Basic and acidic residues" evidence="14">
    <location>
        <begin position="99"/>
        <end position="110"/>
    </location>
</feature>
<feature type="region of interest" description="Disordered" evidence="14">
    <location>
        <begin position="82"/>
        <end position="113"/>
    </location>
</feature>
<proteinExistence type="inferred from homology"/>
<comment type="similarity">
    <text evidence="3">Belongs to the peptidase S1C family.</text>
</comment>
<comment type="caution">
    <text evidence="16">The sequence shown here is derived from an EMBL/GenBank/DDBJ whole genome shotgun (WGS) entry which is preliminary data.</text>
</comment>
<keyword evidence="17" id="KW-1185">Reference proteome</keyword>
<dbReference type="PANTHER" id="PTHR22939">
    <property type="entry name" value="SERINE PROTEASE FAMILY S1C HTRA-RELATED"/>
    <property type="match status" value="1"/>
</dbReference>
<dbReference type="InterPro" id="IPR009003">
    <property type="entry name" value="Peptidase_S1_PA"/>
</dbReference>
<dbReference type="PRINTS" id="PR00834">
    <property type="entry name" value="PROTEASES2C"/>
</dbReference>
<dbReference type="PANTHER" id="PTHR22939:SF130">
    <property type="entry name" value="PERIPLASMIC SERINE ENDOPROTEASE DEGP-LIKE-RELATED"/>
    <property type="match status" value="1"/>
</dbReference>
<evidence type="ECO:0000256" key="14">
    <source>
        <dbReference type="SAM" id="MobiDB-lite"/>
    </source>
</evidence>
<keyword evidence="10" id="KW-0378">Hydrolase</keyword>
<keyword evidence="7" id="KW-0732">Signal</keyword>
<evidence type="ECO:0000256" key="10">
    <source>
        <dbReference type="ARBA" id="ARBA00022801"/>
    </source>
</evidence>
<dbReference type="CDD" id="cd10839">
    <property type="entry name" value="cpPDZ1_DegP-like"/>
    <property type="match status" value="1"/>
</dbReference>
<dbReference type="PROSITE" id="PS50106">
    <property type="entry name" value="PDZ"/>
    <property type="match status" value="1"/>
</dbReference>
<evidence type="ECO:0000256" key="7">
    <source>
        <dbReference type="ARBA" id="ARBA00022729"/>
    </source>
</evidence>